<evidence type="ECO:0000313" key="2">
    <source>
        <dbReference type="EnsemblPlants" id="OB02G37840.1"/>
    </source>
</evidence>
<evidence type="ECO:0000256" key="1">
    <source>
        <dbReference type="SAM" id="MobiDB-lite"/>
    </source>
</evidence>
<proteinExistence type="predicted"/>
<organism evidence="2">
    <name type="scientific">Oryza brachyantha</name>
    <name type="common">malo sina</name>
    <dbReference type="NCBI Taxonomy" id="4533"/>
    <lineage>
        <taxon>Eukaryota</taxon>
        <taxon>Viridiplantae</taxon>
        <taxon>Streptophyta</taxon>
        <taxon>Embryophyta</taxon>
        <taxon>Tracheophyta</taxon>
        <taxon>Spermatophyta</taxon>
        <taxon>Magnoliopsida</taxon>
        <taxon>Liliopsida</taxon>
        <taxon>Poales</taxon>
        <taxon>Poaceae</taxon>
        <taxon>BOP clade</taxon>
        <taxon>Oryzoideae</taxon>
        <taxon>Oryzeae</taxon>
        <taxon>Oryzinae</taxon>
        <taxon>Oryza</taxon>
    </lineage>
</organism>
<feature type="region of interest" description="Disordered" evidence="1">
    <location>
        <begin position="32"/>
        <end position="107"/>
    </location>
</feature>
<dbReference type="Gramene" id="OB02G37840.1">
    <property type="protein sequence ID" value="OB02G37840.1"/>
    <property type="gene ID" value="OB02G37840"/>
</dbReference>
<protein>
    <submittedName>
        <fullName evidence="2">Uncharacterized protein</fullName>
    </submittedName>
</protein>
<accession>J3LGL7</accession>
<feature type="compositionally biased region" description="Basic and acidic residues" evidence="1">
    <location>
        <begin position="75"/>
        <end position="85"/>
    </location>
</feature>
<sequence length="139" mass="14825">MNLIGHGGGRVRARGYQPVSPASLSFRLRNLRPPPARTASHTPIAVTAATSDASTRHHRSFIISTLSRPPHRGGKRESKGMDQEKNSGGARRQQQGRPGMAPPALGTLPCLPARVAGGVCCAGLFRARARFSRGPWGRT</sequence>
<evidence type="ECO:0000313" key="3">
    <source>
        <dbReference type="Proteomes" id="UP000006038"/>
    </source>
</evidence>
<reference evidence="2" key="1">
    <citation type="submission" date="2013-04" db="UniProtKB">
        <authorList>
            <consortium name="EnsemblPlants"/>
        </authorList>
    </citation>
    <scope>IDENTIFICATION</scope>
</reference>
<keyword evidence="3" id="KW-1185">Reference proteome</keyword>
<dbReference type="HOGENOM" id="CLU_1848188_0_0_1"/>
<dbReference type="Proteomes" id="UP000006038">
    <property type="component" value="Unassembled WGS sequence"/>
</dbReference>
<name>J3LGL7_ORYBR</name>
<dbReference type="AlphaFoldDB" id="J3LGL7"/>
<feature type="compositionally biased region" description="Low complexity" evidence="1">
    <location>
        <begin position="89"/>
        <end position="104"/>
    </location>
</feature>
<dbReference type="EnsemblPlants" id="OB02G37840.1">
    <property type="protein sequence ID" value="OB02G37840.1"/>
    <property type="gene ID" value="OB02G37840"/>
</dbReference>